<reference evidence="1 2" key="1">
    <citation type="journal article" date="2022" name="DNA Res.">
        <title>Chromosomal-level genome assembly of the orchid tree Bauhinia variegata (Leguminosae; Cercidoideae) supports the allotetraploid origin hypothesis of Bauhinia.</title>
        <authorList>
            <person name="Zhong Y."/>
            <person name="Chen Y."/>
            <person name="Zheng D."/>
            <person name="Pang J."/>
            <person name="Liu Y."/>
            <person name="Luo S."/>
            <person name="Meng S."/>
            <person name="Qian L."/>
            <person name="Wei D."/>
            <person name="Dai S."/>
            <person name="Zhou R."/>
        </authorList>
    </citation>
    <scope>NUCLEOTIDE SEQUENCE [LARGE SCALE GENOMIC DNA]</scope>
    <source>
        <strain evidence="1">BV-YZ2020</strain>
    </source>
</reference>
<protein>
    <submittedName>
        <fullName evidence="1">Uncharacterized protein</fullName>
    </submittedName>
</protein>
<gene>
    <name evidence="1" type="ORF">L6164_001078</name>
</gene>
<dbReference type="Proteomes" id="UP000828941">
    <property type="component" value="Chromosome 1"/>
</dbReference>
<evidence type="ECO:0000313" key="2">
    <source>
        <dbReference type="Proteomes" id="UP000828941"/>
    </source>
</evidence>
<sequence length="263" mass="28854">MVILLVYLWFSDAYSKSGQGWSCDCFHQWKTLLLQAIPSCLSVCLEWWWYELLIIFSGLLTDAADSVAATGIIIQATAFAYNFPYALNLAVSTRVGNELGANQPSKAKTSSFIAFLCAIFTGVVAMLFMVCTRNTWGCMFTEDDAIVSLLSSTLPIVGLCELGNCPQTTICGVLRGSARPSYAAMINLLSFYAVGLPVSLIMGFVLRMGFLGLWLGLLAAQVFCAIGMIIVLFRTDWELQAEKARELTSNEENKENLSVLLVN</sequence>
<name>A0ACB9QAK6_BAUVA</name>
<dbReference type="EMBL" id="CM039426">
    <property type="protein sequence ID" value="KAI4357109.1"/>
    <property type="molecule type" value="Genomic_DNA"/>
</dbReference>
<keyword evidence="2" id="KW-1185">Reference proteome</keyword>
<accession>A0ACB9QAK6</accession>
<comment type="caution">
    <text evidence="1">The sequence shown here is derived from an EMBL/GenBank/DDBJ whole genome shotgun (WGS) entry which is preliminary data.</text>
</comment>
<evidence type="ECO:0000313" key="1">
    <source>
        <dbReference type="EMBL" id="KAI4357109.1"/>
    </source>
</evidence>
<organism evidence="1 2">
    <name type="scientific">Bauhinia variegata</name>
    <name type="common">Purple orchid tree</name>
    <name type="synonym">Phanera variegata</name>
    <dbReference type="NCBI Taxonomy" id="167791"/>
    <lineage>
        <taxon>Eukaryota</taxon>
        <taxon>Viridiplantae</taxon>
        <taxon>Streptophyta</taxon>
        <taxon>Embryophyta</taxon>
        <taxon>Tracheophyta</taxon>
        <taxon>Spermatophyta</taxon>
        <taxon>Magnoliopsida</taxon>
        <taxon>eudicotyledons</taxon>
        <taxon>Gunneridae</taxon>
        <taxon>Pentapetalae</taxon>
        <taxon>rosids</taxon>
        <taxon>fabids</taxon>
        <taxon>Fabales</taxon>
        <taxon>Fabaceae</taxon>
        <taxon>Cercidoideae</taxon>
        <taxon>Cercideae</taxon>
        <taxon>Bauhiniinae</taxon>
        <taxon>Bauhinia</taxon>
    </lineage>
</organism>
<proteinExistence type="predicted"/>